<proteinExistence type="predicted"/>
<reference evidence="2" key="1">
    <citation type="submission" date="2022-12" db="EMBL/GenBank/DDBJ databases">
        <authorList>
            <person name="Petersen C."/>
        </authorList>
    </citation>
    <scope>NUCLEOTIDE SEQUENCE</scope>
    <source>
        <strain evidence="2">IBT 35675</strain>
    </source>
</reference>
<accession>A0A9W9QPL6</accession>
<feature type="region of interest" description="Disordered" evidence="1">
    <location>
        <begin position="1"/>
        <end position="37"/>
    </location>
</feature>
<keyword evidence="3" id="KW-1185">Reference proteome</keyword>
<organism evidence="2 3">
    <name type="scientific">Penicillium brevicompactum</name>
    <dbReference type="NCBI Taxonomy" id="5074"/>
    <lineage>
        <taxon>Eukaryota</taxon>
        <taxon>Fungi</taxon>
        <taxon>Dikarya</taxon>
        <taxon>Ascomycota</taxon>
        <taxon>Pezizomycotina</taxon>
        <taxon>Eurotiomycetes</taxon>
        <taxon>Eurotiomycetidae</taxon>
        <taxon>Eurotiales</taxon>
        <taxon>Aspergillaceae</taxon>
        <taxon>Penicillium</taxon>
    </lineage>
</organism>
<dbReference type="EMBL" id="JAPZBR010000008">
    <property type="protein sequence ID" value="KAJ5341892.1"/>
    <property type="molecule type" value="Genomic_DNA"/>
</dbReference>
<reference evidence="2" key="2">
    <citation type="journal article" date="2023" name="IMA Fungus">
        <title>Comparative genomic study of the Penicillium genus elucidates a diverse pangenome and 15 lateral gene transfer events.</title>
        <authorList>
            <person name="Petersen C."/>
            <person name="Sorensen T."/>
            <person name="Nielsen M.R."/>
            <person name="Sondergaard T.E."/>
            <person name="Sorensen J.L."/>
            <person name="Fitzpatrick D.A."/>
            <person name="Frisvad J.C."/>
            <person name="Nielsen K.L."/>
        </authorList>
    </citation>
    <scope>NUCLEOTIDE SEQUENCE</scope>
    <source>
        <strain evidence="2">IBT 35675</strain>
    </source>
</reference>
<gene>
    <name evidence="2" type="ORF">N7541_011016</name>
</gene>
<dbReference type="AlphaFoldDB" id="A0A9W9QPL6"/>
<sequence length="161" mass="17365">MSGSNDDQPSAMPTTTAREPVITPAGSSEEGLSPEISLPLTGGGMSGVLKDSAVTLEFLALSRQRVMKLGHDVAPESPASLPADFANIVDPIVTPAQARWLIEYHEKNISWMHNVLHMAMFREQCEVFLESGTLTSPLWLPLYYTVLSVSSSCISSALTQC</sequence>
<feature type="compositionally biased region" description="Polar residues" evidence="1">
    <location>
        <begin position="1"/>
        <end position="17"/>
    </location>
</feature>
<evidence type="ECO:0000313" key="2">
    <source>
        <dbReference type="EMBL" id="KAJ5341892.1"/>
    </source>
</evidence>
<evidence type="ECO:0000313" key="3">
    <source>
        <dbReference type="Proteomes" id="UP001148299"/>
    </source>
</evidence>
<comment type="caution">
    <text evidence="2">The sequence shown here is derived from an EMBL/GenBank/DDBJ whole genome shotgun (WGS) entry which is preliminary data.</text>
</comment>
<name>A0A9W9QPL6_PENBR</name>
<protein>
    <submittedName>
        <fullName evidence="2">C6 transcription factor</fullName>
    </submittedName>
</protein>
<evidence type="ECO:0000256" key="1">
    <source>
        <dbReference type="SAM" id="MobiDB-lite"/>
    </source>
</evidence>
<dbReference type="CDD" id="cd12148">
    <property type="entry name" value="fungal_TF_MHR"/>
    <property type="match status" value="1"/>
</dbReference>
<dbReference type="Proteomes" id="UP001148299">
    <property type="component" value="Unassembled WGS sequence"/>
</dbReference>